<keyword evidence="2" id="KW-1185">Reference proteome</keyword>
<name>S3D8N5_GLAL2</name>
<organism evidence="1 2">
    <name type="scientific">Glarea lozoyensis (strain ATCC 20868 / MF5171)</name>
    <dbReference type="NCBI Taxonomy" id="1116229"/>
    <lineage>
        <taxon>Eukaryota</taxon>
        <taxon>Fungi</taxon>
        <taxon>Dikarya</taxon>
        <taxon>Ascomycota</taxon>
        <taxon>Pezizomycotina</taxon>
        <taxon>Leotiomycetes</taxon>
        <taxon>Helotiales</taxon>
        <taxon>Helotiaceae</taxon>
        <taxon>Glarea</taxon>
    </lineage>
</organism>
<accession>S3D8N5</accession>
<dbReference type="GeneID" id="19468529"/>
<evidence type="ECO:0000313" key="2">
    <source>
        <dbReference type="Proteomes" id="UP000016922"/>
    </source>
</evidence>
<dbReference type="Proteomes" id="UP000016922">
    <property type="component" value="Unassembled WGS sequence"/>
</dbReference>
<proteinExistence type="predicted"/>
<dbReference type="HOGENOM" id="CLU_1540214_0_0_1"/>
<dbReference type="KEGG" id="glz:GLAREA_09481"/>
<dbReference type="RefSeq" id="XP_008084269.1">
    <property type="nucleotide sequence ID" value="XM_008086078.1"/>
</dbReference>
<protein>
    <submittedName>
        <fullName evidence="1">Uncharacterized protein</fullName>
    </submittedName>
</protein>
<gene>
    <name evidence="1" type="ORF">GLAREA_09481</name>
</gene>
<dbReference type="OrthoDB" id="2129688at2759"/>
<dbReference type="EMBL" id="KE145368">
    <property type="protein sequence ID" value="EPE28361.1"/>
    <property type="molecule type" value="Genomic_DNA"/>
</dbReference>
<reference evidence="1 2" key="1">
    <citation type="journal article" date="2013" name="BMC Genomics">
        <title>Genomics-driven discovery of the pneumocandin biosynthetic gene cluster in the fungus Glarea lozoyensis.</title>
        <authorList>
            <person name="Chen L."/>
            <person name="Yue Q."/>
            <person name="Zhang X."/>
            <person name="Xiang M."/>
            <person name="Wang C."/>
            <person name="Li S."/>
            <person name="Che Y."/>
            <person name="Ortiz-Lopez F.J."/>
            <person name="Bills G.F."/>
            <person name="Liu X."/>
            <person name="An Z."/>
        </authorList>
    </citation>
    <scope>NUCLEOTIDE SEQUENCE [LARGE SCALE GENOMIC DNA]</scope>
    <source>
        <strain evidence="2">ATCC 20868 / MF5171</strain>
    </source>
</reference>
<dbReference type="AlphaFoldDB" id="S3D8N5"/>
<sequence length="174" mass="20427">MFRDVAIIVVGNWSKDNDDDVLAPNLGPNDDPCSTWRVLVEDDKQLGPLVKEHYNKLREQVVECHHHLLMAVLNHRWRPKRTTRVLPDTWEETTFYYREVLEECSVEMAGNLMENNELMVEIDSLRDGLSRLLKNNLKLDRTGDMAGQGFYYRAFICTDIKNRDLPWDTSETDW</sequence>
<evidence type="ECO:0000313" key="1">
    <source>
        <dbReference type="EMBL" id="EPE28361.1"/>
    </source>
</evidence>